<keyword evidence="10" id="KW-0663">Pyridoxal phosphate</keyword>
<evidence type="ECO:0000256" key="5">
    <source>
        <dbReference type="ARBA" id="ARBA00009320"/>
    </source>
</evidence>
<feature type="modified residue" description="N6-(pyridoxal phosphate)lysine" evidence="15">
    <location>
        <position position="192"/>
    </location>
</feature>
<proteinExistence type="inferred from homology"/>
<dbReference type="UniPathway" id="UPA00048">
    <property type="reaction ID" value="UER00073"/>
</dbReference>
<comment type="catalytic activity">
    <reaction evidence="12">
        <text>L-valine + 2-oxoglutarate = 3-methyl-2-oxobutanoate + L-glutamate</text>
        <dbReference type="Rhea" id="RHEA:24813"/>
        <dbReference type="ChEBI" id="CHEBI:11851"/>
        <dbReference type="ChEBI" id="CHEBI:16810"/>
        <dbReference type="ChEBI" id="CHEBI:29985"/>
        <dbReference type="ChEBI" id="CHEBI:57762"/>
        <dbReference type="EC" id="2.6.1.42"/>
    </reaction>
</comment>
<comment type="similarity">
    <text evidence="5">Belongs to the class-IV pyridoxal-phosphate-dependent aminotransferase family.</text>
</comment>
<evidence type="ECO:0000256" key="2">
    <source>
        <dbReference type="ARBA" id="ARBA00004824"/>
    </source>
</evidence>
<evidence type="ECO:0000256" key="4">
    <source>
        <dbReference type="ARBA" id="ARBA00005072"/>
    </source>
</evidence>
<accession>A0A1C4Z9Y2</accession>
<evidence type="ECO:0000256" key="14">
    <source>
        <dbReference type="ARBA" id="ARBA00049229"/>
    </source>
</evidence>
<dbReference type="EC" id="2.6.1.42" evidence="6"/>
<keyword evidence="7 16" id="KW-0032">Aminotransferase</keyword>
<comment type="pathway">
    <text evidence="4">Amino-acid biosynthesis; L-leucine biosynthesis; L-leucine from 3-methyl-2-oxobutanoate: step 4/4.</text>
</comment>
<dbReference type="CDD" id="cd01557">
    <property type="entry name" value="BCAT_beta_family"/>
    <property type="match status" value="1"/>
</dbReference>
<dbReference type="UniPathway" id="UPA00047">
    <property type="reaction ID" value="UER00058"/>
</dbReference>
<evidence type="ECO:0000256" key="6">
    <source>
        <dbReference type="ARBA" id="ARBA00013053"/>
    </source>
</evidence>
<dbReference type="RefSeq" id="WP_091404991.1">
    <property type="nucleotide sequence ID" value="NZ_FMCR01000005.1"/>
</dbReference>
<evidence type="ECO:0000256" key="3">
    <source>
        <dbReference type="ARBA" id="ARBA00004931"/>
    </source>
</evidence>
<comment type="pathway">
    <text evidence="2">Amino-acid biosynthesis; L-isoleucine biosynthesis; L-isoleucine from 2-oxobutanoate: step 4/4.</text>
</comment>
<comment type="cofactor">
    <cofactor evidence="1">
        <name>pyridoxal 5'-phosphate</name>
        <dbReference type="ChEBI" id="CHEBI:597326"/>
    </cofactor>
</comment>
<comment type="catalytic activity">
    <reaction evidence="13">
        <text>L-isoleucine + 2-oxoglutarate = (S)-3-methyl-2-oxopentanoate + L-glutamate</text>
        <dbReference type="Rhea" id="RHEA:24801"/>
        <dbReference type="ChEBI" id="CHEBI:16810"/>
        <dbReference type="ChEBI" id="CHEBI:29985"/>
        <dbReference type="ChEBI" id="CHEBI:35146"/>
        <dbReference type="ChEBI" id="CHEBI:58045"/>
        <dbReference type="EC" id="2.6.1.42"/>
    </reaction>
</comment>
<keyword evidence="9 16" id="KW-0808">Transferase</keyword>
<dbReference type="Pfam" id="PF01063">
    <property type="entry name" value="Aminotran_4"/>
    <property type="match status" value="1"/>
</dbReference>
<evidence type="ECO:0000256" key="9">
    <source>
        <dbReference type="ARBA" id="ARBA00022679"/>
    </source>
</evidence>
<dbReference type="InterPro" id="IPR036038">
    <property type="entry name" value="Aminotransferase-like"/>
</dbReference>
<evidence type="ECO:0000256" key="15">
    <source>
        <dbReference type="PIRSR" id="PIRSR006468-1"/>
    </source>
</evidence>
<dbReference type="InterPro" id="IPR001544">
    <property type="entry name" value="Aminotrans_IV"/>
</dbReference>
<dbReference type="GO" id="GO:0009098">
    <property type="term" value="P:L-leucine biosynthetic process"/>
    <property type="evidence" value="ECO:0007669"/>
    <property type="project" value="UniProtKB-UniPathway"/>
</dbReference>
<dbReference type="InterPro" id="IPR043132">
    <property type="entry name" value="BCAT-like_C"/>
</dbReference>
<dbReference type="Gene3D" id="3.30.470.10">
    <property type="match status" value="1"/>
</dbReference>
<keyword evidence="11" id="KW-0100">Branched-chain amino acid biosynthesis</keyword>
<dbReference type="UniPathway" id="UPA00049">
    <property type="reaction ID" value="UER00062"/>
</dbReference>
<dbReference type="NCBIfam" id="TIGR01123">
    <property type="entry name" value="ilvE_II"/>
    <property type="match status" value="1"/>
</dbReference>
<evidence type="ECO:0000256" key="1">
    <source>
        <dbReference type="ARBA" id="ARBA00001933"/>
    </source>
</evidence>
<dbReference type="GO" id="GO:0009099">
    <property type="term" value="P:L-valine biosynthetic process"/>
    <property type="evidence" value="ECO:0007669"/>
    <property type="project" value="UniProtKB-UniPathway"/>
</dbReference>
<evidence type="ECO:0000256" key="13">
    <source>
        <dbReference type="ARBA" id="ARBA00048798"/>
    </source>
</evidence>
<dbReference type="SUPFAM" id="SSF56752">
    <property type="entry name" value="D-aminoacid aminotransferase-like PLP-dependent enzymes"/>
    <property type="match status" value="1"/>
</dbReference>
<sequence length="373" mass="40887">MSDRTLTITDRAAALHDPGFCRFHTDNTVVVQWSADHGWSDHSLEPYAPMTMDPGTLVLHYGQSVFEGLKAFRQPDGSAALFRPADHAHRLARSARRLAMAEMPVSLFLDACTHLVAADDSWIPEEPGQGLYLRPLMIATESALGLRDSRRYRCTFLAYPADPCFGRAFTPISVLTSADTVRAVRGGMGEAKCSGNYAASLLTRKQANARGYDEVLWLDGLEFRWVEELSGMNVFFVWRDDDERRGVRLTTPPCQGTIMRGVTRDCVIALAGDLGIPVTEEPTPIDALMAGARSGQLVEMFACGTAAVVVPVGRIGDGDDDDTMIGDGQEGAVTARVRHTLMEIQHGNRPDTHGWLRSVRKDLASVHSSTDRQ</sequence>
<dbReference type="Gene3D" id="3.20.10.10">
    <property type="entry name" value="D-amino Acid Aminotransferase, subunit A, domain 2"/>
    <property type="match status" value="1"/>
</dbReference>
<evidence type="ECO:0000256" key="8">
    <source>
        <dbReference type="ARBA" id="ARBA00022605"/>
    </source>
</evidence>
<dbReference type="EMBL" id="FMCR01000005">
    <property type="protein sequence ID" value="SCF29541.1"/>
    <property type="molecule type" value="Genomic_DNA"/>
</dbReference>
<reference evidence="16 17" key="1">
    <citation type="submission" date="2016-06" db="EMBL/GenBank/DDBJ databases">
        <authorList>
            <person name="Kjaerup R.B."/>
            <person name="Dalgaard T.S."/>
            <person name="Juul-Madsen H.R."/>
        </authorList>
    </citation>
    <scope>NUCLEOTIDE SEQUENCE [LARGE SCALE GENOMIC DNA]</scope>
    <source>
        <strain evidence="16 17">DSM 44871</strain>
    </source>
</reference>
<dbReference type="InterPro" id="IPR033939">
    <property type="entry name" value="BCAT_family"/>
</dbReference>
<evidence type="ECO:0000256" key="10">
    <source>
        <dbReference type="ARBA" id="ARBA00022898"/>
    </source>
</evidence>
<dbReference type="GO" id="GO:0004084">
    <property type="term" value="F:branched-chain-amino-acid transaminase activity"/>
    <property type="evidence" value="ECO:0007669"/>
    <property type="project" value="UniProtKB-EC"/>
</dbReference>
<dbReference type="AlphaFoldDB" id="A0A1C4Z9Y2"/>
<comment type="pathway">
    <text evidence="3">Amino-acid biosynthesis; L-valine biosynthesis; L-valine from pyruvate: step 4/4.</text>
</comment>
<evidence type="ECO:0000256" key="11">
    <source>
        <dbReference type="ARBA" id="ARBA00023304"/>
    </source>
</evidence>
<dbReference type="PANTHER" id="PTHR11825">
    <property type="entry name" value="SUBGROUP IIII AMINOTRANSFERASE"/>
    <property type="match status" value="1"/>
</dbReference>
<dbReference type="InterPro" id="IPR043131">
    <property type="entry name" value="BCAT-like_N"/>
</dbReference>
<dbReference type="InterPro" id="IPR005786">
    <property type="entry name" value="B_amino_transII"/>
</dbReference>
<dbReference type="Proteomes" id="UP000198864">
    <property type="component" value="Unassembled WGS sequence"/>
</dbReference>
<dbReference type="PANTHER" id="PTHR11825:SF44">
    <property type="entry name" value="BRANCHED-CHAIN-AMINO-ACID AMINOTRANSFERASE"/>
    <property type="match status" value="1"/>
</dbReference>
<gene>
    <name evidence="16" type="ORF">GA0070561_5103</name>
</gene>
<dbReference type="GO" id="GO:0009097">
    <property type="term" value="P:isoleucine biosynthetic process"/>
    <property type="evidence" value="ECO:0007669"/>
    <property type="project" value="UniProtKB-UniPathway"/>
</dbReference>
<evidence type="ECO:0000256" key="12">
    <source>
        <dbReference type="ARBA" id="ARBA00048212"/>
    </source>
</evidence>
<organism evidence="16 17">
    <name type="scientific">Micromonospora saelicesensis</name>
    <dbReference type="NCBI Taxonomy" id="285676"/>
    <lineage>
        <taxon>Bacteria</taxon>
        <taxon>Bacillati</taxon>
        <taxon>Actinomycetota</taxon>
        <taxon>Actinomycetes</taxon>
        <taxon>Micromonosporales</taxon>
        <taxon>Micromonosporaceae</taxon>
        <taxon>Micromonospora</taxon>
    </lineage>
</organism>
<comment type="catalytic activity">
    <reaction evidence="14">
        <text>L-leucine + 2-oxoglutarate = 4-methyl-2-oxopentanoate + L-glutamate</text>
        <dbReference type="Rhea" id="RHEA:18321"/>
        <dbReference type="ChEBI" id="CHEBI:16810"/>
        <dbReference type="ChEBI" id="CHEBI:17865"/>
        <dbReference type="ChEBI" id="CHEBI:29985"/>
        <dbReference type="ChEBI" id="CHEBI:57427"/>
        <dbReference type="EC" id="2.6.1.42"/>
    </reaction>
</comment>
<evidence type="ECO:0000313" key="17">
    <source>
        <dbReference type="Proteomes" id="UP000198864"/>
    </source>
</evidence>
<dbReference type="STRING" id="285676.GA0070561_5103"/>
<keyword evidence="8" id="KW-0028">Amino-acid biosynthesis</keyword>
<dbReference type="NCBIfam" id="NF009897">
    <property type="entry name" value="PRK13357.1"/>
    <property type="match status" value="1"/>
</dbReference>
<evidence type="ECO:0000313" key="16">
    <source>
        <dbReference type="EMBL" id="SCF29541.1"/>
    </source>
</evidence>
<dbReference type="PIRSF" id="PIRSF006468">
    <property type="entry name" value="BCAT1"/>
    <property type="match status" value="1"/>
</dbReference>
<protein>
    <recommendedName>
        <fullName evidence="6">branched-chain-amino-acid transaminase</fullName>
        <ecNumber evidence="6">2.6.1.42</ecNumber>
    </recommendedName>
</protein>
<evidence type="ECO:0000256" key="7">
    <source>
        <dbReference type="ARBA" id="ARBA00022576"/>
    </source>
</evidence>
<name>A0A1C4Z9Y2_9ACTN</name>